<gene>
    <name evidence="7" type="ORF">ETB97_005911</name>
</gene>
<keyword evidence="4" id="KW-0804">Transcription</keyword>
<accession>A0A8H5ZYF6</accession>
<keyword evidence="3" id="KW-0805">Transcription regulation</keyword>
<evidence type="ECO:0000313" key="7">
    <source>
        <dbReference type="EMBL" id="KAF5857376.1"/>
    </source>
</evidence>
<dbReference type="EMBL" id="SPNV01000261">
    <property type="protein sequence ID" value="KAF5857376.1"/>
    <property type="molecule type" value="Genomic_DNA"/>
</dbReference>
<comment type="caution">
    <text evidence="7">The sequence shown here is derived from an EMBL/GenBank/DDBJ whole genome shotgun (WGS) entry which is preliminary data.</text>
</comment>
<dbReference type="PANTHER" id="PTHR47338">
    <property type="entry name" value="ZN(II)2CYS6 TRANSCRIPTION FACTOR (EUROFUNG)-RELATED"/>
    <property type="match status" value="1"/>
</dbReference>
<dbReference type="GO" id="GO:0008270">
    <property type="term" value="F:zinc ion binding"/>
    <property type="evidence" value="ECO:0007669"/>
    <property type="project" value="InterPro"/>
</dbReference>
<keyword evidence="2" id="KW-0479">Metal-binding</keyword>
<dbReference type="AlphaFoldDB" id="A0A8H5ZYF6"/>
<sequence length="481" mass="54356">MSYGTLDITVLLIIQIRKGLDCRYVSQLPREPSPSYTVPLGKSADLKCIHPITRSSLLLMDSVSSERPSDVITLGPLMDPTAIDTTLYLQARRIIQMTNQFVDDISVRYFQGIHRHLPVVSRKRFHDYLIYVGGPPPASFSALLLSICLVTYHPEILPRSLQHISRESLYLTIKLLFTQVQATFPPSVHLIQAGVLLALYEYARGKPDDAFLSITSCARMGYAAGLHHERPTVFHTFKEDEEAANTWSYIIILERLFSCDISARGQPFATDSFNHAPRILPEHNEYGDKLSHFLAAPVSIEMRGLGYSVRAAWLLDQVLTATKTSYLDIQLGQLDELDTSLRAFLEYLLPQCQGVWGVFCGGIGIAIRALFMLHWHILGQLTQPGSVKWEERKRRSNDTLDTVTNMVIDIAGSHVNMSPHLIDLLPPSCVYITRAALKHIHDNAALKYEKWLWETDKQLEILLDQFGHRWGFDTSSMKLAV</sequence>
<dbReference type="GO" id="GO:0006351">
    <property type="term" value="P:DNA-templated transcription"/>
    <property type="evidence" value="ECO:0007669"/>
    <property type="project" value="InterPro"/>
</dbReference>
<name>A0A8H5ZYF6_PETAA</name>
<dbReference type="InterPro" id="IPR007219">
    <property type="entry name" value="XnlR_reg_dom"/>
</dbReference>
<dbReference type="PANTHER" id="PTHR47338:SF20">
    <property type="entry name" value="ZN(II)2CYS6 TRANSCRIPTION FACTOR (EUROFUNG)"/>
    <property type="match status" value="1"/>
</dbReference>
<comment type="subcellular location">
    <subcellularLocation>
        <location evidence="1">Nucleus</location>
    </subcellularLocation>
</comment>
<evidence type="ECO:0000256" key="4">
    <source>
        <dbReference type="ARBA" id="ARBA00023163"/>
    </source>
</evidence>
<evidence type="ECO:0000256" key="1">
    <source>
        <dbReference type="ARBA" id="ARBA00004123"/>
    </source>
</evidence>
<evidence type="ECO:0000256" key="3">
    <source>
        <dbReference type="ARBA" id="ARBA00023015"/>
    </source>
</evidence>
<evidence type="ECO:0000259" key="6">
    <source>
        <dbReference type="Pfam" id="PF04082"/>
    </source>
</evidence>
<dbReference type="InterPro" id="IPR050815">
    <property type="entry name" value="TF_fung"/>
</dbReference>
<keyword evidence="5" id="KW-0539">Nucleus</keyword>
<dbReference type="CDD" id="cd12148">
    <property type="entry name" value="fungal_TF_MHR"/>
    <property type="match status" value="1"/>
</dbReference>
<reference evidence="7 8" key="1">
    <citation type="submission" date="2019-04" db="EMBL/GenBank/DDBJ databases">
        <title>Aspergillus burnettii sp. nov., novel species from soil in southeast Queensland.</title>
        <authorList>
            <person name="Gilchrist C.L.M."/>
            <person name="Pitt J.I."/>
            <person name="Lange L."/>
            <person name="Lacey H.J."/>
            <person name="Vuong D."/>
            <person name="Midgley D.J."/>
            <person name="Greenfield P."/>
            <person name="Bradbury M."/>
            <person name="Lacey E."/>
            <person name="Busk P.K."/>
            <person name="Pilgaard B."/>
            <person name="Chooi Y.H."/>
            <person name="Piggott A.M."/>
        </authorList>
    </citation>
    <scope>NUCLEOTIDE SEQUENCE [LARGE SCALE GENOMIC DNA]</scope>
    <source>
        <strain evidence="7 8">FRR 5400</strain>
    </source>
</reference>
<protein>
    <recommendedName>
        <fullName evidence="6">Xylanolytic transcriptional activator regulatory domain-containing protein</fullName>
    </recommendedName>
</protein>
<proteinExistence type="predicted"/>
<dbReference type="GO" id="GO:0005634">
    <property type="term" value="C:nucleus"/>
    <property type="evidence" value="ECO:0007669"/>
    <property type="project" value="UniProtKB-SubCell"/>
</dbReference>
<keyword evidence="8" id="KW-1185">Reference proteome</keyword>
<evidence type="ECO:0000256" key="5">
    <source>
        <dbReference type="ARBA" id="ARBA00023242"/>
    </source>
</evidence>
<feature type="domain" description="Xylanolytic transcriptional activator regulatory" evidence="6">
    <location>
        <begin position="108"/>
        <end position="261"/>
    </location>
</feature>
<evidence type="ECO:0000256" key="2">
    <source>
        <dbReference type="ARBA" id="ARBA00022723"/>
    </source>
</evidence>
<organism evidence="7 8">
    <name type="scientific">Petromyces alliaceus</name>
    <name type="common">Aspergillus alliaceus</name>
    <dbReference type="NCBI Taxonomy" id="209559"/>
    <lineage>
        <taxon>Eukaryota</taxon>
        <taxon>Fungi</taxon>
        <taxon>Dikarya</taxon>
        <taxon>Ascomycota</taxon>
        <taxon>Pezizomycotina</taxon>
        <taxon>Eurotiomycetes</taxon>
        <taxon>Eurotiomycetidae</taxon>
        <taxon>Eurotiales</taxon>
        <taxon>Aspergillaceae</taxon>
        <taxon>Aspergillus</taxon>
        <taxon>Aspergillus subgen. Circumdati</taxon>
    </lineage>
</organism>
<evidence type="ECO:0000313" key="8">
    <source>
        <dbReference type="Proteomes" id="UP000541154"/>
    </source>
</evidence>
<dbReference type="Pfam" id="PF04082">
    <property type="entry name" value="Fungal_trans"/>
    <property type="match status" value="1"/>
</dbReference>
<dbReference type="Proteomes" id="UP000541154">
    <property type="component" value="Unassembled WGS sequence"/>
</dbReference>
<dbReference type="GO" id="GO:0003677">
    <property type="term" value="F:DNA binding"/>
    <property type="evidence" value="ECO:0007669"/>
    <property type="project" value="InterPro"/>
</dbReference>
<dbReference type="GO" id="GO:0000981">
    <property type="term" value="F:DNA-binding transcription factor activity, RNA polymerase II-specific"/>
    <property type="evidence" value="ECO:0007669"/>
    <property type="project" value="InterPro"/>
</dbReference>